<protein>
    <recommendedName>
        <fullName evidence="3">Endonuclease/exonuclease/phosphatase domain-containing protein</fullName>
    </recommendedName>
</protein>
<name>A0AA88IEW7_ARTSF</name>
<dbReference type="AlphaFoldDB" id="A0AA88IEW7"/>
<organism evidence="1 2">
    <name type="scientific">Artemia franciscana</name>
    <name type="common">Brine shrimp</name>
    <name type="synonym">Artemia sanfranciscana</name>
    <dbReference type="NCBI Taxonomy" id="6661"/>
    <lineage>
        <taxon>Eukaryota</taxon>
        <taxon>Metazoa</taxon>
        <taxon>Ecdysozoa</taxon>
        <taxon>Arthropoda</taxon>
        <taxon>Crustacea</taxon>
        <taxon>Branchiopoda</taxon>
        <taxon>Anostraca</taxon>
        <taxon>Artemiidae</taxon>
        <taxon>Artemia</taxon>
    </lineage>
</organism>
<evidence type="ECO:0000313" key="2">
    <source>
        <dbReference type="Proteomes" id="UP001187531"/>
    </source>
</evidence>
<evidence type="ECO:0008006" key="3">
    <source>
        <dbReference type="Google" id="ProtNLM"/>
    </source>
</evidence>
<dbReference type="EMBL" id="JAVRJZ010000005">
    <property type="protein sequence ID" value="KAK2723031.1"/>
    <property type="molecule type" value="Genomic_DNA"/>
</dbReference>
<comment type="caution">
    <text evidence="1">The sequence shown here is derived from an EMBL/GenBank/DDBJ whole genome shotgun (WGS) entry which is preliminary data.</text>
</comment>
<proteinExistence type="predicted"/>
<dbReference type="SUPFAM" id="SSF56219">
    <property type="entry name" value="DNase I-like"/>
    <property type="match status" value="1"/>
</dbReference>
<sequence length="254" mass="29085">MYRVALILQAHETLKALEVKFCNQVNPFLAFYGFTPHIVTLKQEYNDNAQETSNSLLRQCKCVDYKLFLKEFKGMPKRLVSSKTLSFDLLTIMLVNAQSLCNKITEHSVRLKSQEIELCCITETWSALPSVASVPGYEVYTRNRTDKDDNITTHGGGVGVYIKADVEHNILKLNEHMSTYKLFWVKVEPQKMPRAFSSPIFGILYFPPRADYRKALINHLHTSIDQIRQTNTNSGLVLLGDFNDLDRHLDHSIS</sequence>
<dbReference type="PANTHER" id="PTHR47510">
    <property type="entry name" value="REVERSE TRANSCRIPTASE DOMAIN-CONTAINING PROTEIN"/>
    <property type="match status" value="1"/>
</dbReference>
<reference evidence="1" key="1">
    <citation type="submission" date="2023-07" db="EMBL/GenBank/DDBJ databases">
        <title>Chromosome-level genome assembly of Artemia franciscana.</title>
        <authorList>
            <person name="Jo E."/>
        </authorList>
    </citation>
    <scope>NUCLEOTIDE SEQUENCE</scope>
    <source>
        <tissue evidence="1">Whole body</tissue>
    </source>
</reference>
<keyword evidence="2" id="KW-1185">Reference proteome</keyword>
<dbReference type="Proteomes" id="UP001187531">
    <property type="component" value="Unassembled WGS sequence"/>
</dbReference>
<dbReference type="PANTHER" id="PTHR47510:SF3">
    <property type="entry name" value="ENDO_EXONUCLEASE_PHOSPHATASE DOMAIN-CONTAINING PROTEIN"/>
    <property type="match status" value="1"/>
</dbReference>
<evidence type="ECO:0000313" key="1">
    <source>
        <dbReference type="EMBL" id="KAK2723031.1"/>
    </source>
</evidence>
<dbReference type="InterPro" id="IPR036691">
    <property type="entry name" value="Endo/exonu/phosph_ase_sf"/>
</dbReference>
<accession>A0AA88IEW7</accession>
<dbReference type="Gene3D" id="3.60.10.10">
    <property type="entry name" value="Endonuclease/exonuclease/phosphatase"/>
    <property type="match status" value="1"/>
</dbReference>
<gene>
    <name evidence="1" type="ORF">QYM36_003279</name>
</gene>